<dbReference type="Gene3D" id="3.30.420.10">
    <property type="entry name" value="Ribonuclease H-like superfamily/Ribonuclease H"/>
    <property type="match status" value="1"/>
</dbReference>
<evidence type="ECO:0000313" key="5">
    <source>
        <dbReference type="EMBL" id="CAL1354730.1"/>
    </source>
</evidence>
<keyword evidence="6" id="KW-1185">Reference proteome</keyword>
<sequence length="598" mass="68958">MSKKSMAKLAQKKVIVGLDHVHLKKCVDCLVGKQNRVAFKSSIPSRAKNVLDLVHSELCEPDVNVKSLGGARYFVTFIDDHSRKTWVYTLKTKDWALDVFKQFLALLERETGKKLKCIWTDNGGEYKGSFSTFCKEHGIRQQFTPPKTPQLNGLAERMNRTLLERVMCLLSHSKLPQSFWGEALLAAVYVWNRSPSVPLKYDTPEKVWTGKEVSYKYLWVFGCMAFVHIPKDERSKLDSKTRPCVFIGYGQDEFGYRFFYPIQKKLIRSRDAVFIENETIEDVVARKEVPSTDASQPSLGLVPQTPRPTEAGEKVQHDQPEIVEQDADEDGQPPVIEGSPVQMTRFGRVTRRSTRYPETEYVSLTDGGEPESFTEAMIDEHKQRWIQAMQDEMDSLYENKTFELVKLSKGKRALKNKWVFKIKHDEHNRQPRFKARLVVKGFSQRKGIDFDEIFSPVVKMTSIRTVLGLATSLNLEVEQMDVKTAFLHGDLEEEIYMEQPEGFKKEKKEDYVCRLRKSLYGLKHAPRQWYKKFESIMGEQGYMKTTSDHCVFVKKFPDGDFIILLLYVDDMLIAGQNVSKINDLKKDLSKSFAMKDLA</sequence>
<dbReference type="GO" id="GO:0016787">
    <property type="term" value="F:hydrolase activity"/>
    <property type="evidence" value="ECO:0007669"/>
    <property type="project" value="UniProtKB-KW"/>
</dbReference>
<feature type="region of interest" description="Disordered" evidence="3">
    <location>
        <begin position="286"/>
        <end position="316"/>
    </location>
</feature>
<name>A0AAV2CE01_9ROSI</name>
<dbReference type="InterPro" id="IPR039537">
    <property type="entry name" value="Retrotran_Ty1/copia-like"/>
</dbReference>
<keyword evidence="2" id="KW-0378">Hydrolase</keyword>
<dbReference type="SUPFAM" id="SSF56672">
    <property type="entry name" value="DNA/RNA polymerases"/>
    <property type="match status" value="1"/>
</dbReference>
<dbReference type="InterPro" id="IPR001584">
    <property type="entry name" value="Integrase_cat-core"/>
</dbReference>
<reference evidence="5 6" key="1">
    <citation type="submission" date="2024-04" db="EMBL/GenBank/DDBJ databases">
        <authorList>
            <person name="Fracassetti M."/>
        </authorList>
    </citation>
    <scope>NUCLEOTIDE SEQUENCE [LARGE SCALE GENOMIC DNA]</scope>
</reference>
<dbReference type="PANTHER" id="PTHR42648:SF28">
    <property type="entry name" value="TRANSPOSON-ENCODED PROTEIN WITH RIBONUCLEASE H-LIKE AND RETROVIRUS ZINC FINGER-LIKE DOMAINS"/>
    <property type="match status" value="1"/>
</dbReference>
<dbReference type="InterPro" id="IPR043502">
    <property type="entry name" value="DNA/RNA_pol_sf"/>
</dbReference>
<evidence type="ECO:0000256" key="1">
    <source>
        <dbReference type="ARBA" id="ARBA00022723"/>
    </source>
</evidence>
<dbReference type="Pfam" id="PF25597">
    <property type="entry name" value="SH3_retrovirus"/>
    <property type="match status" value="1"/>
</dbReference>
<evidence type="ECO:0000256" key="3">
    <source>
        <dbReference type="SAM" id="MobiDB-lite"/>
    </source>
</evidence>
<dbReference type="InterPro" id="IPR013103">
    <property type="entry name" value="RVT_2"/>
</dbReference>
<dbReference type="AlphaFoldDB" id="A0AAV2CE01"/>
<dbReference type="InterPro" id="IPR012337">
    <property type="entry name" value="RNaseH-like_sf"/>
</dbReference>
<accession>A0AAV2CE01</accession>
<dbReference type="GO" id="GO:0003676">
    <property type="term" value="F:nucleic acid binding"/>
    <property type="evidence" value="ECO:0007669"/>
    <property type="project" value="InterPro"/>
</dbReference>
<dbReference type="EMBL" id="OZ034813">
    <property type="protein sequence ID" value="CAL1354730.1"/>
    <property type="molecule type" value="Genomic_DNA"/>
</dbReference>
<dbReference type="Pfam" id="PF07727">
    <property type="entry name" value="RVT_2"/>
    <property type="match status" value="1"/>
</dbReference>
<dbReference type="GO" id="GO:0046872">
    <property type="term" value="F:metal ion binding"/>
    <property type="evidence" value="ECO:0007669"/>
    <property type="project" value="UniProtKB-KW"/>
</dbReference>
<evidence type="ECO:0000256" key="2">
    <source>
        <dbReference type="ARBA" id="ARBA00022801"/>
    </source>
</evidence>
<keyword evidence="1" id="KW-0479">Metal-binding</keyword>
<dbReference type="Proteomes" id="UP001497516">
    <property type="component" value="Chromosome 1"/>
</dbReference>
<evidence type="ECO:0000259" key="4">
    <source>
        <dbReference type="PROSITE" id="PS50994"/>
    </source>
</evidence>
<dbReference type="SUPFAM" id="SSF53098">
    <property type="entry name" value="Ribonuclease H-like"/>
    <property type="match status" value="1"/>
</dbReference>
<dbReference type="InterPro" id="IPR036397">
    <property type="entry name" value="RNaseH_sf"/>
</dbReference>
<feature type="domain" description="Integrase catalytic" evidence="4">
    <location>
        <begin position="40"/>
        <end position="212"/>
    </location>
</feature>
<dbReference type="Pfam" id="PF00665">
    <property type="entry name" value="rve"/>
    <property type="match status" value="1"/>
</dbReference>
<dbReference type="InterPro" id="IPR057670">
    <property type="entry name" value="SH3_retrovirus"/>
</dbReference>
<gene>
    <name evidence="5" type="ORF">LTRI10_LOCUS2525</name>
</gene>
<proteinExistence type="predicted"/>
<dbReference type="GO" id="GO:0015074">
    <property type="term" value="P:DNA integration"/>
    <property type="evidence" value="ECO:0007669"/>
    <property type="project" value="InterPro"/>
</dbReference>
<dbReference type="PANTHER" id="PTHR42648">
    <property type="entry name" value="TRANSPOSASE, PUTATIVE-RELATED"/>
    <property type="match status" value="1"/>
</dbReference>
<evidence type="ECO:0000313" key="6">
    <source>
        <dbReference type="Proteomes" id="UP001497516"/>
    </source>
</evidence>
<protein>
    <recommendedName>
        <fullName evidence="4">Integrase catalytic domain-containing protein</fullName>
    </recommendedName>
</protein>
<dbReference type="PROSITE" id="PS50994">
    <property type="entry name" value="INTEGRASE"/>
    <property type="match status" value="1"/>
</dbReference>
<organism evidence="5 6">
    <name type="scientific">Linum trigynum</name>
    <dbReference type="NCBI Taxonomy" id="586398"/>
    <lineage>
        <taxon>Eukaryota</taxon>
        <taxon>Viridiplantae</taxon>
        <taxon>Streptophyta</taxon>
        <taxon>Embryophyta</taxon>
        <taxon>Tracheophyta</taxon>
        <taxon>Spermatophyta</taxon>
        <taxon>Magnoliopsida</taxon>
        <taxon>eudicotyledons</taxon>
        <taxon>Gunneridae</taxon>
        <taxon>Pentapetalae</taxon>
        <taxon>rosids</taxon>
        <taxon>fabids</taxon>
        <taxon>Malpighiales</taxon>
        <taxon>Linaceae</taxon>
        <taxon>Linum</taxon>
    </lineage>
</organism>